<evidence type="ECO:0000256" key="4">
    <source>
        <dbReference type="ARBA" id="ARBA00022989"/>
    </source>
</evidence>
<keyword evidence="3 6" id="KW-0812">Transmembrane</keyword>
<gene>
    <name evidence="8" type="ORF">KKP3000_003781</name>
</gene>
<evidence type="ECO:0000313" key="9">
    <source>
        <dbReference type="Proteomes" id="UP001579974"/>
    </source>
</evidence>
<evidence type="ECO:0000256" key="5">
    <source>
        <dbReference type="ARBA" id="ARBA00023136"/>
    </source>
</evidence>
<dbReference type="PANTHER" id="PTHR42718:SF9">
    <property type="entry name" value="MAJOR FACILITATOR SUPERFAMILY MULTIDRUG TRANSPORTER MFSC"/>
    <property type="match status" value="1"/>
</dbReference>
<organism evidence="8 9">
    <name type="scientific">Alicyclobacillus fastidiosus</name>
    <dbReference type="NCBI Taxonomy" id="392011"/>
    <lineage>
        <taxon>Bacteria</taxon>
        <taxon>Bacillati</taxon>
        <taxon>Bacillota</taxon>
        <taxon>Bacilli</taxon>
        <taxon>Bacillales</taxon>
        <taxon>Alicyclobacillaceae</taxon>
        <taxon>Alicyclobacillus</taxon>
    </lineage>
</organism>
<dbReference type="EMBL" id="JBDXSU010000005">
    <property type="protein sequence ID" value="MFB5190336.1"/>
    <property type="molecule type" value="Genomic_DNA"/>
</dbReference>
<name>A0ABV5AE51_9BACL</name>
<keyword evidence="2" id="KW-0813">Transport</keyword>
<feature type="transmembrane region" description="Helical" evidence="6">
    <location>
        <begin position="335"/>
        <end position="353"/>
    </location>
</feature>
<proteinExistence type="predicted"/>
<reference evidence="8 9" key="1">
    <citation type="journal article" date="2024" name="Int. J. Mol. Sci.">
        <title>Exploration of Alicyclobacillus spp. Genome in Search of Antibiotic Resistance.</title>
        <authorList>
            <person name="Bucka-Kolendo J."/>
            <person name="Kiousi D.E."/>
            <person name="Dekowska A."/>
            <person name="Mikolajczuk-Szczyrba A."/>
            <person name="Karadedos D.M."/>
            <person name="Michael P."/>
            <person name="Galanis A."/>
            <person name="Sokolowska B."/>
        </authorList>
    </citation>
    <scope>NUCLEOTIDE SEQUENCE [LARGE SCALE GENOMIC DNA]</scope>
    <source>
        <strain evidence="8 9">KKP 3000</strain>
    </source>
</reference>
<keyword evidence="5 6" id="KW-0472">Membrane</keyword>
<evidence type="ECO:0000256" key="2">
    <source>
        <dbReference type="ARBA" id="ARBA00022448"/>
    </source>
</evidence>
<accession>A0ABV5AE51</accession>
<comment type="subcellular location">
    <subcellularLocation>
        <location evidence="1">Cell membrane</location>
        <topology evidence="1">Multi-pass membrane protein</topology>
    </subcellularLocation>
</comment>
<dbReference type="Gene3D" id="1.20.1250.20">
    <property type="entry name" value="MFS general substrate transporter like domains"/>
    <property type="match status" value="1"/>
</dbReference>
<dbReference type="InterPro" id="IPR020846">
    <property type="entry name" value="MFS_dom"/>
</dbReference>
<dbReference type="PROSITE" id="PS50850">
    <property type="entry name" value="MFS"/>
    <property type="match status" value="1"/>
</dbReference>
<dbReference type="PANTHER" id="PTHR42718">
    <property type="entry name" value="MAJOR FACILITATOR SUPERFAMILY MULTIDRUG TRANSPORTER MFSC"/>
    <property type="match status" value="1"/>
</dbReference>
<feature type="transmembrane region" description="Helical" evidence="6">
    <location>
        <begin position="74"/>
        <end position="98"/>
    </location>
</feature>
<feature type="transmembrane region" description="Helical" evidence="6">
    <location>
        <begin position="365"/>
        <end position="388"/>
    </location>
</feature>
<evidence type="ECO:0000256" key="3">
    <source>
        <dbReference type="ARBA" id="ARBA00022692"/>
    </source>
</evidence>
<comment type="caution">
    <text evidence="8">The sequence shown here is derived from an EMBL/GenBank/DDBJ whole genome shotgun (WGS) entry which is preliminary data.</text>
</comment>
<keyword evidence="9" id="KW-1185">Reference proteome</keyword>
<dbReference type="SUPFAM" id="SSF103473">
    <property type="entry name" value="MFS general substrate transporter"/>
    <property type="match status" value="1"/>
</dbReference>
<feature type="transmembrane region" description="Helical" evidence="6">
    <location>
        <begin position="7"/>
        <end position="34"/>
    </location>
</feature>
<dbReference type="InterPro" id="IPR011701">
    <property type="entry name" value="MFS"/>
</dbReference>
<keyword evidence="4 6" id="KW-1133">Transmembrane helix</keyword>
<evidence type="ECO:0000256" key="1">
    <source>
        <dbReference type="ARBA" id="ARBA00004651"/>
    </source>
</evidence>
<sequence length="520" mass="55232">MRIPKHWFVVMALALSVGPNLLIMSGFMQIQAIIQNSLNSSSYATMWISIIANVAFAVCIPLGPVIAHRLGPRLSFCCAVIIAACTFVLSAGSANLLLLGVSRAIEGALTGTQLMVLIPLLFISYPAERRNRVLGLVLATLFGSVSLGAILGSISQEQDAWRWLFYLCALCSLAALLAQKGVPQYMFPVPSQPAKDMPKHRFDTLGVILLFMLGIFTVFALGNVLPDGVSSPFVYIPAAISVVLLLLFVFVELGVPHPIVNFKLVASRRSLLGAVIAIVSNLLMLVAMSGLGFAMKTVGKVPSNALPTVYCGLVVSVTVAAVLAASLFDRIGAGPLVLVGSACMLWASYRLMVLGSNVPLDELRILLVLLASGVGLNFVVGLVTCALGGPLNQLPRTMTVVQFLRVLFYSTIAPISQWFLNQVTATDTARDSWGISVANPATAARLHSLVEQYATLSGSQSTAKQLAMNVVASRLQSRAALSSTHHIFFVAFAASACLVVLSCILLLMGKGPSISHKGEH</sequence>
<feature type="transmembrane region" description="Helical" evidence="6">
    <location>
        <begin position="233"/>
        <end position="251"/>
    </location>
</feature>
<protein>
    <submittedName>
        <fullName evidence="8">MFS transporter</fullName>
    </submittedName>
</protein>
<feature type="transmembrane region" description="Helical" evidence="6">
    <location>
        <begin position="487"/>
        <end position="507"/>
    </location>
</feature>
<feature type="transmembrane region" description="Helical" evidence="6">
    <location>
        <begin position="271"/>
        <end position="295"/>
    </location>
</feature>
<feature type="transmembrane region" description="Helical" evidence="6">
    <location>
        <begin position="133"/>
        <end position="154"/>
    </location>
</feature>
<evidence type="ECO:0000313" key="8">
    <source>
        <dbReference type="EMBL" id="MFB5190336.1"/>
    </source>
</evidence>
<evidence type="ECO:0000259" key="7">
    <source>
        <dbReference type="PROSITE" id="PS50850"/>
    </source>
</evidence>
<feature type="transmembrane region" description="Helical" evidence="6">
    <location>
        <begin position="400"/>
        <end position="420"/>
    </location>
</feature>
<feature type="domain" description="Major facilitator superfamily (MFS) profile" evidence="7">
    <location>
        <begin position="6"/>
        <end position="511"/>
    </location>
</feature>
<feature type="transmembrane region" description="Helical" evidence="6">
    <location>
        <begin position="307"/>
        <end position="328"/>
    </location>
</feature>
<dbReference type="Pfam" id="PF07690">
    <property type="entry name" value="MFS_1"/>
    <property type="match status" value="1"/>
</dbReference>
<dbReference type="RefSeq" id="WP_275473613.1">
    <property type="nucleotide sequence ID" value="NZ_CP162940.1"/>
</dbReference>
<dbReference type="Proteomes" id="UP001579974">
    <property type="component" value="Unassembled WGS sequence"/>
</dbReference>
<evidence type="ECO:0000256" key="6">
    <source>
        <dbReference type="SAM" id="Phobius"/>
    </source>
</evidence>
<feature type="transmembrane region" description="Helical" evidence="6">
    <location>
        <begin position="104"/>
        <end position="126"/>
    </location>
</feature>
<dbReference type="InterPro" id="IPR036259">
    <property type="entry name" value="MFS_trans_sf"/>
</dbReference>
<feature type="transmembrane region" description="Helical" evidence="6">
    <location>
        <begin position="46"/>
        <end position="67"/>
    </location>
</feature>
<feature type="transmembrane region" description="Helical" evidence="6">
    <location>
        <begin position="202"/>
        <end position="221"/>
    </location>
</feature>